<comment type="caution">
    <text evidence="3">The sequence shown here is derived from an EMBL/GenBank/DDBJ whole genome shotgun (WGS) entry which is preliminary data.</text>
</comment>
<organism evidence="3 4">
    <name type="scientific">Novacetimonas hansenii</name>
    <name type="common">Komagataeibacter hansenii</name>
    <dbReference type="NCBI Taxonomy" id="436"/>
    <lineage>
        <taxon>Bacteria</taxon>
        <taxon>Pseudomonadati</taxon>
        <taxon>Pseudomonadota</taxon>
        <taxon>Alphaproteobacteria</taxon>
        <taxon>Acetobacterales</taxon>
        <taxon>Acetobacteraceae</taxon>
        <taxon>Novacetimonas</taxon>
    </lineage>
</organism>
<dbReference type="Gene3D" id="1.10.287.470">
    <property type="entry name" value="Helix hairpin bin"/>
    <property type="match status" value="1"/>
</dbReference>
<evidence type="ECO:0000313" key="4">
    <source>
        <dbReference type="Proteomes" id="UP001202887"/>
    </source>
</evidence>
<reference evidence="3" key="1">
    <citation type="journal article" date="2021" name="Polymers (Basel)">
        <title>Highly Stretchable Bacterial Cellulose Produced by Komagataeibacter hansenii SI1.</title>
        <authorList>
            <person name="Cielecka I."/>
            <person name="Ryngajllo M."/>
            <person name="Maniukiewicz W."/>
            <person name="Bielecki S."/>
        </authorList>
    </citation>
    <scope>NUCLEOTIDE SEQUENCE</scope>
    <source>
        <strain evidence="3">SI1</strain>
    </source>
</reference>
<proteinExistence type="predicted"/>
<dbReference type="GO" id="GO:0030313">
    <property type="term" value="C:cell envelope"/>
    <property type="evidence" value="ECO:0007669"/>
    <property type="project" value="UniProtKB-SubCell"/>
</dbReference>
<evidence type="ECO:0000256" key="2">
    <source>
        <dbReference type="ARBA" id="ARBA00023054"/>
    </source>
</evidence>
<reference evidence="3" key="2">
    <citation type="submission" date="2022-03" db="EMBL/GenBank/DDBJ databases">
        <authorList>
            <person name="Ryngajllo M."/>
            <person name="Jacek P."/>
            <person name="Kubiak K."/>
        </authorList>
    </citation>
    <scope>NUCLEOTIDE SEQUENCE</scope>
    <source>
        <strain evidence="3">SI1</strain>
    </source>
</reference>
<evidence type="ECO:0000313" key="3">
    <source>
        <dbReference type="EMBL" id="MCJ8354208.1"/>
    </source>
</evidence>
<dbReference type="PANTHER" id="PTHR32347:SF23">
    <property type="entry name" value="BLL5650 PROTEIN"/>
    <property type="match status" value="1"/>
</dbReference>
<evidence type="ECO:0000256" key="1">
    <source>
        <dbReference type="ARBA" id="ARBA00004196"/>
    </source>
</evidence>
<accession>A0AAW5ETJ8</accession>
<sequence length="448" mass="49301">MNMSPPPEGGFAGGASGDRLVVERLARMVSLMDRLASLPRNEAGFEAVQGARDLFRCTLSFLYLEDPPRIECVSGAGLPDADAPLSVWMRKLVRTVEPHEEAQAFDRADLPPPVQDSWPASWPDYGLCAPLRMPGGRVGTWVVMGETPWSRADATALGSMAHVLARVLITPDTPRPSVWRRLDRWKWWAVVACALFLLLPVRSFVVAPAEVVPVVPMPVRAPIAGTVANMAVAPNMAVHAGDVVTRFDRAVLQSERDAASHELEVARTRYSEALQGGMDDAKVRSEIGPLQARVGEQEAELRRRQWMLDHADVRSPGDGVVIYDDPADWMGRPVEKGEKLALLAQPESTRIAIHVPAAEMIALADDAPVQFFDDLRPDRPHRGHLVFRGYFPETSAQGVASVLLRADLDGAAIRLGTKGEARILGGRRPLVLWLLHRPIFWLRPWLGL</sequence>
<dbReference type="SUPFAM" id="SSF111369">
    <property type="entry name" value="HlyD-like secretion proteins"/>
    <property type="match status" value="1"/>
</dbReference>
<dbReference type="PANTHER" id="PTHR32347">
    <property type="entry name" value="EFFLUX SYSTEM COMPONENT YKNX-RELATED"/>
    <property type="match status" value="1"/>
</dbReference>
<comment type="subcellular location">
    <subcellularLocation>
        <location evidence="1">Cell envelope</location>
    </subcellularLocation>
</comment>
<dbReference type="RefSeq" id="WP_247067118.1">
    <property type="nucleotide sequence ID" value="NZ_CP094848.1"/>
</dbReference>
<keyword evidence="2" id="KW-0175">Coiled coil</keyword>
<name>A0AAW5ETJ8_NOVHA</name>
<dbReference type="AlphaFoldDB" id="A0AAW5ETJ8"/>
<dbReference type="EMBL" id="JAIBCX010000021">
    <property type="protein sequence ID" value="MCJ8354208.1"/>
    <property type="molecule type" value="Genomic_DNA"/>
</dbReference>
<protein>
    <submittedName>
        <fullName evidence="3">HlyD family secretion protein</fullName>
    </submittedName>
</protein>
<dbReference type="Gene3D" id="2.40.30.170">
    <property type="match status" value="1"/>
</dbReference>
<dbReference type="InterPro" id="IPR050465">
    <property type="entry name" value="UPF0194_transport"/>
</dbReference>
<gene>
    <name evidence="3" type="ORF">K1W68_09460</name>
</gene>
<dbReference type="Proteomes" id="UP001202887">
    <property type="component" value="Unassembled WGS sequence"/>
</dbReference>
<dbReference type="Gene3D" id="2.40.50.100">
    <property type="match status" value="1"/>
</dbReference>